<dbReference type="GO" id="GO:0016020">
    <property type="term" value="C:membrane"/>
    <property type="evidence" value="ECO:0007669"/>
    <property type="project" value="UniProtKB-SubCell"/>
</dbReference>
<protein>
    <recommendedName>
        <fullName evidence="2">Transmembrane protein 267</fullName>
    </recommendedName>
</protein>
<organism evidence="7 8">
    <name type="scientific">Channa striata</name>
    <name type="common">Snakehead murrel</name>
    <name type="synonym">Ophicephalus striatus</name>
    <dbReference type="NCBI Taxonomy" id="64152"/>
    <lineage>
        <taxon>Eukaryota</taxon>
        <taxon>Metazoa</taxon>
        <taxon>Chordata</taxon>
        <taxon>Craniata</taxon>
        <taxon>Vertebrata</taxon>
        <taxon>Euteleostomi</taxon>
        <taxon>Actinopterygii</taxon>
        <taxon>Neopterygii</taxon>
        <taxon>Teleostei</taxon>
        <taxon>Neoteleostei</taxon>
        <taxon>Acanthomorphata</taxon>
        <taxon>Anabantaria</taxon>
        <taxon>Anabantiformes</taxon>
        <taxon>Channoidei</taxon>
        <taxon>Channidae</taxon>
        <taxon>Channa</taxon>
    </lineage>
</organism>
<evidence type="ECO:0000313" key="8">
    <source>
        <dbReference type="Proteomes" id="UP001187415"/>
    </source>
</evidence>
<feature type="region of interest" description="Disordered" evidence="6">
    <location>
        <begin position="53"/>
        <end position="81"/>
    </location>
</feature>
<evidence type="ECO:0000256" key="5">
    <source>
        <dbReference type="ARBA" id="ARBA00023136"/>
    </source>
</evidence>
<keyword evidence="8" id="KW-1185">Reference proteome</keyword>
<dbReference type="InterPro" id="IPR026572">
    <property type="entry name" value="TMEM267"/>
</dbReference>
<dbReference type="Proteomes" id="UP001187415">
    <property type="component" value="Unassembled WGS sequence"/>
</dbReference>
<evidence type="ECO:0000256" key="6">
    <source>
        <dbReference type="SAM" id="MobiDB-lite"/>
    </source>
</evidence>
<keyword evidence="3" id="KW-0812">Transmembrane</keyword>
<dbReference type="EMBL" id="JAUPFM010000020">
    <property type="protein sequence ID" value="KAK2818950.1"/>
    <property type="molecule type" value="Genomic_DNA"/>
</dbReference>
<gene>
    <name evidence="7" type="ORF">Q5P01_024511</name>
</gene>
<dbReference type="PANTHER" id="PTHR13628">
    <property type="entry name" value="TRANSMEMBRANE PROTEIN 267"/>
    <property type="match status" value="1"/>
</dbReference>
<evidence type="ECO:0000256" key="2">
    <source>
        <dbReference type="ARBA" id="ARBA00013977"/>
    </source>
</evidence>
<accession>A0AA88LJN5</accession>
<name>A0AA88LJN5_CHASR</name>
<comment type="subcellular location">
    <subcellularLocation>
        <location evidence="1">Membrane</location>
        <topology evidence="1">Multi-pass membrane protein</topology>
    </subcellularLocation>
</comment>
<evidence type="ECO:0000256" key="3">
    <source>
        <dbReference type="ARBA" id="ARBA00022692"/>
    </source>
</evidence>
<evidence type="ECO:0000313" key="7">
    <source>
        <dbReference type="EMBL" id="KAK2818950.1"/>
    </source>
</evidence>
<feature type="compositionally biased region" description="Polar residues" evidence="6">
    <location>
        <begin position="53"/>
        <end position="65"/>
    </location>
</feature>
<dbReference type="PANTHER" id="PTHR13628:SF1">
    <property type="entry name" value="TRANSMEMBRANE PROTEIN 267"/>
    <property type="match status" value="1"/>
</dbReference>
<reference evidence="7" key="1">
    <citation type="submission" date="2023-07" db="EMBL/GenBank/DDBJ databases">
        <title>Chromosome-level Genome Assembly of Striped Snakehead (Channa striata).</title>
        <authorList>
            <person name="Liu H."/>
        </authorList>
    </citation>
    <scope>NUCLEOTIDE SEQUENCE</scope>
    <source>
        <strain evidence="7">Gz</strain>
        <tissue evidence="7">Muscle</tissue>
    </source>
</reference>
<proteinExistence type="predicted"/>
<sequence>MKTKEALFGRCCSTNDLLVAANRRPSNSTTNRTEEEGCGTALWVYQNLADLQSQDSPKPSDNMQGFYSKLDSSPSSSPLLGVGPGGDHGAVPLSLAVETEKAQALLQTFSSASLLASAGLGMFCVVADHALQLSVIQQHLWLRAALDNATHGLVGLWSWAVVIGLRKKSDLYEVLLAGLLASIIDLDHFYMAGSLSLKAAVSLPQRPPLHCSSLIPVLCLSLRFLMWIGRLKDAWCSLPWMLFISMATHHVRDAVRHGLWVCPFGNTAPLPYWLYVSTTATLPHLCSVLMYLTGTRDVISTKHGVAIDV</sequence>
<evidence type="ECO:0000256" key="4">
    <source>
        <dbReference type="ARBA" id="ARBA00022989"/>
    </source>
</evidence>
<feature type="compositionally biased region" description="Low complexity" evidence="6">
    <location>
        <begin position="68"/>
        <end position="81"/>
    </location>
</feature>
<comment type="caution">
    <text evidence="7">The sequence shown here is derived from an EMBL/GenBank/DDBJ whole genome shotgun (WGS) entry which is preliminary data.</text>
</comment>
<keyword evidence="5" id="KW-0472">Membrane</keyword>
<evidence type="ECO:0000256" key="1">
    <source>
        <dbReference type="ARBA" id="ARBA00004141"/>
    </source>
</evidence>
<dbReference type="AlphaFoldDB" id="A0AA88LJN5"/>
<keyword evidence="4" id="KW-1133">Transmembrane helix</keyword>